<proteinExistence type="predicted"/>
<keyword evidence="2" id="KW-1185">Reference proteome</keyword>
<protein>
    <submittedName>
        <fullName evidence="1">Uncharacterized protein</fullName>
    </submittedName>
</protein>
<reference evidence="1 2" key="1">
    <citation type="journal article" date="2018" name="Front. Plant Sci.">
        <title>Red Clover (Trifolium pratense) and Zigzag Clover (T. medium) - A Picture of Genomic Similarities and Differences.</title>
        <authorList>
            <person name="Dluhosova J."/>
            <person name="Istvanek J."/>
            <person name="Nedelnik J."/>
            <person name="Repkova J."/>
        </authorList>
    </citation>
    <scope>NUCLEOTIDE SEQUENCE [LARGE SCALE GENOMIC DNA]</scope>
    <source>
        <strain evidence="2">cv. 10/8</strain>
        <tissue evidence="1">Leaf</tissue>
    </source>
</reference>
<accession>A0A392SQ29</accession>
<dbReference type="Proteomes" id="UP000265520">
    <property type="component" value="Unassembled WGS sequence"/>
</dbReference>
<sequence length="46" mass="4801">MFFVLYGNTITAFGSASASLKTAAENQCTVKACGNHGGNPHERALD</sequence>
<feature type="non-terminal residue" evidence="1">
    <location>
        <position position="46"/>
    </location>
</feature>
<evidence type="ECO:0000313" key="2">
    <source>
        <dbReference type="Proteomes" id="UP000265520"/>
    </source>
</evidence>
<evidence type="ECO:0000313" key="1">
    <source>
        <dbReference type="EMBL" id="MCI50522.1"/>
    </source>
</evidence>
<organism evidence="1 2">
    <name type="scientific">Trifolium medium</name>
    <dbReference type="NCBI Taxonomy" id="97028"/>
    <lineage>
        <taxon>Eukaryota</taxon>
        <taxon>Viridiplantae</taxon>
        <taxon>Streptophyta</taxon>
        <taxon>Embryophyta</taxon>
        <taxon>Tracheophyta</taxon>
        <taxon>Spermatophyta</taxon>
        <taxon>Magnoliopsida</taxon>
        <taxon>eudicotyledons</taxon>
        <taxon>Gunneridae</taxon>
        <taxon>Pentapetalae</taxon>
        <taxon>rosids</taxon>
        <taxon>fabids</taxon>
        <taxon>Fabales</taxon>
        <taxon>Fabaceae</taxon>
        <taxon>Papilionoideae</taxon>
        <taxon>50 kb inversion clade</taxon>
        <taxon>NPAAA clade</taxon>
        <taxon>Hologalegina</taxon>
        <taxon>IRL clade</taxon>
        <taxon>Trifolieae</taxon>
        <taxon>Trifolium</taxon>
    </lineage>
</organism>
<dbReference type="AlphaFoldDB" id="A0A392SQ29"/>
<dbReference type="EMBL" id="LXQA010417740">
    <property type="protein sequence ID" value="MCI50522.1"/>
    <property type="molecule type" value="Genomic_DNA"/>
</dbReference>
<comment type="caution">
    <text evidence="1">The sequence shown here is derived from an EMBL/GenBank/DDBJ whole genome shotgun (WGS) entry which is preliminary data.</text>
</comment>
<name>A0A392SQ29_9FABA</name>